<dbReference type="Gramene" id="EME27113">
    <property type="protein sequence ID" value="EME27113"/>
    <property type="gene ID" value="Gasu_53330"/>
</dbReference>
<dbReference type="RefSeq" id="XP_005703633.1">
    <property type="nucleotide sequence ID" value="XM_005703576.1"/>
</dbReference>
<feature type="region of interest" description="Disordered" evidence="1">
    <location>
        <begin position="45"/>
        <end position="69"/>
    </location>
</feature>
<accession>M2XTX2</accession>
<name>M2XTX2_GALSU</name>
<dbReference type="OrthoDB" id="10392941at2759"/>
<evidence type="ECO:0000256" key="1">
    <source>
        <dbReference type="SAM" id="MobiDB-lite"/>
    </source>
</evidence>
<protein>
    <submittedName>
        <fullName evidence="2">Uncharacterized protein</fullName>
    </submittedName>
</protein>
<dbReference type="EMBL" id="KB454537">
    <property type="protein sequence ID" value="EME27113.1"/>
    <property type="molecule type" value="Genomic_DNA"/>
</dbReference>
<evidence type="ECO:0000313" key="3">
    <source>
        <dbReference type="Proteomes" id="UP000030680"/>
    </source>
</evidence>
<evidence type="ECO:0000313" key="2">
    <source>
        <dbReference type="EMBL" id="EME27113.1"/>
    </source>
</evidence>
<organism evidence="2 3">
    <name type="scientific">Galdieria sulphuraria</name>
    <name type="common">Red alga</name>
    <dbReference type="NCBI Taxonomy" id="130081"/>
    <lineage>
        <taxon>Eukaryota</taxon>
        <taxon>Rhodophyta</taxon>
        <taxon>Bangiophyceae</taxon>
        <taxon>Galdieriales</taxon>
        <taxon>Galdieriaceae</taxon>
        <taxon>Galdieria</taxon>
    </lineage>
</organism>
<dbReference type="AlphaFoldDB" id="M2XTX2"/>
<dbReference type="GeneID" id="17086045"/>
<reference evidence="3" key="1">
    <citation type="journal article" date="2013" name="Science">
        <title>Gene transfer from bacteria and archaea facilitated evolution of an extremophilic eukaryote.</title>
        <authorList>
            <person name="Schonknecht G."/>
            <person name="Chen W.H."/>
            <person name="Ternes C.M."/>
            <person name="Barbier G.G."/>
            <person name="Shrestha R.P."/>
            <person name="Stanke M."/>
            <person name="Brautigam A."/>
            <person name="Baker B.J."/>
            <person name="Banfield J.F."/>
            <person name="Garavito R.M."/>
            <person name="Carr K."/>
            <person name="Wilkerson C."/>
            <person name="Rensing S.A."/>
            <person name="Gagneul D."/>
            <person name="Dickenson N.E."/>
            <person name="Oesterhelt C."/>
            <person name="Lercher M.J."/>
            <person name="Weber A.P."/>
        </authorList>
    </citation>
    <scope>NUCLEOTIDE SEQUENCE [LARGE SCALE GENOMIC DNA]</scope>
    <source>
        <strain evidence="3">074W</strain>
    </source>
</reference>
<dbReference type="Proteomes" id="UP000030680">
    <property type="component" value="Unassembled WGS sequence"/>
</dbReference>
<gene>
    <name evidence="2" type="ORF">Gasu_53330</name>
</gene>
<dbReference type="KEGG" id="gsl:Gasu_53330"/>
<sequence length="164" mass="18657">MSNTGERTTLPLFGFRAVRKSPKRKRSKKYPAELECLSNDSLPTERVVLSDSDVQTAHSSSELKPDDSDFPLPKYYSDYRGYETEPISPKTPPMSATWREKLATPKAPKKGIHETRNISLFEQEDREGGGICRSCGRICRLRPSVPVCFRLSCALEYINELQER</sequence>
<keyword evidence="3" id="KW-1185">Reference proteome</keyword>
<proteinExistence type="predicted"/>